<feature type="binding site" evidence="6">
    <location>
        <position position="149"/>
    </location>
    <ligand>
        <name>Fe cation</name>
        <dbReference type="ChEBI" id="CHEBI:24875"/>
        <note>catalytic</note>
    </ligand>
</feature>
<keyword evidence="3 8" id="KW-0223">Dioxygenase</keyword>
<evidence type="ECO:0000256" key="2">
    <source>
        <dbReference type="ARBA" id="ARBA00022723"/>
    </source>
</evidence>
<reference evidence="8" key="1">
    <citation type="journal article" date="2014" name="Int. J. Syst. Evol. Microbiol.">
        <title>Complete genome sequence of Corynebacterium casei LMG S-19264T (=DSM 44701T), isolated from a smear-ripened cheese.</title>
        <authorList>
            <consortium name="US DOE Joint Genome Institute (JGI-PGF)"/>
            <person name="Walter F."/>
            <person name="Albersmeier A."/>
            <person name="Kalinowski J."/>
            <person name="Ruckert C."/>
        </authorList>
    </citation>
    <scope>NUCLEOTIDE SEQUENCE</scope>
    <source>
        <strain evidence="8">CGMCC 4.7201</strain>
    </source>
</reference>
<dbReference type="GO" id="GO:0016702">
    <property type="term" value="F:oxidoreductase activity, acting on single donors with incorporation of molecular oxygen, incorporation of two atoms of oxygen"/>
    <property type="evidence" value="ECO:0007669"/>
    <property type="project" value="InterPro"/>
</dbReference>
<evidence type="ECO:0000256" key="4">
    <source>
        <dbReference type="ARBA" id="ARBA00023002"/>
    </source>
</evidence>
<evidence type="ECO:0000256" key="1">
    <source>
        <dbReference type="ARBA" id="ARBA00006622"/>
    </source>
</evidence>
<name>A0A917ZW74_9ACTN</name>
<dbReference type="CDD" id="cd10548">
    <property type="entry name" value="cupin_CDO"/>
    <property type="match status" value="1"/>
</dbReference>
<dbReference type="PANTHER" id="PTHR12918:SF1">
    <property type="entry name" value="CYSTEINE DIOXYGENASE TYPE 1"/>
    <property type="match status" value="1"/>
</dbReference>
<evidence type="ECO:0000256" key="7">
    <source>
        <dbReference type="SAM" id="MobiDB-lite"/>
    </source>
</evidence>
<keyword evidence="2 6" id="KW-0479">Metal-binding</keyword>
<keyword evidence="9" id="KW-1185">Reference proteome</keyword>
<comment type="similarity">
    <text evidence="1">Belongs to the cysteine dioxygenase family.</text>
</comment>
<evidence type="ECO:0000256" key="6">
    <source>
        <dbReference type="PIRSR" id="PIRSR610300-51"/>
    </source>
</evidence>
<dbReference type="EMBL" id="BMMS01000028">
    <property type="protein sequence ID" value="GGO96335.1"/>
    <property type="molecule type" value="Genomic_DNA"/>
</dbReference>
<dbReference type="Pfam" id="PF05995">
    <property type="entry name" value="CDO_I"/>
    <property type="match status" value="1"/>
</dbReference>
<reference evidence="8" key="2">
    <citation type="submission" date="2020-09" db="EMBL/GenBank/DDBJ databases">
        <authorList>
            <person name="Sun Q."/>
            <person name="Zhou Y."/>
        </authorList>
    </citation>
    <scope>NUCLEOTIDE SEQUENCE</scope>
    <source>
        <strain evidence="8">CGMCC 4.7201</strain>
    </source>
</reference>
<feature type="binding site" evidence="6">
    <location>
        <position position="90"/>
    </location>
    <ligand>
        <name>Fe cation</name>
        <dbReference type="ChEBI" id="CHEBI:24875"/>
        <note>catalytic</note>
    </ligand>
</feature>
<evidence type="ECO:0000313" key="8">
    <source>
        <dbReference type="EMBL" id="GGO96335.1"/>
    </source>
</evidence>
<organism evidence="8 9">
    <name type="scientific">Wenjunlia tyrosinilytica</name>
    <dbReference type="NCBI Taxonomy" id="1544741"/>
    <lineage>
        <taxon>Bacteria</taxon>
        <taxon>Bacillati</taxon>
        <taxon>Actinomycetota</taxon>
        <taxon>Actinomycetes</taxon>
        <taxon>Kitasatosporales</taxon>
        <taxon>Streptomycetaceae</taxon>
        <taxon>Wenjunlia</taxon>
    </lineage>
</organism>
<keyword evidence="4" id="KW-0560">Oxidoreductase</keyword>
<keyword evidence="5 6" id="KW-0408">Iron</keyword>
<dbReference type="Proteomes" id="UP000641932">
    <property type="component" value="Unassembled WGS sequence"/>
</dbReference>
<dbReference type="SUPFAM" id="SSF51182">
    <property type="entry name" value="RmlC-like cupins"/>
    <property type="match status" value="1"/>
</dbReference>
<feature type="binding site" evidence="6">
    <location>
        <position position="92"/>
    </location>
    <ligand>
        <name>Fe cation</name>
        <dbReference type="ChEBI" id="CHEBI:24875"/>
        <note>catalytic</note>
    </ligand>
</feature>
<dbReference type="Gene3D" id="2.60.120.10">
    <property type="entry name" value="Jelly Rolls"/>
    <property type="match status" value="1"/>
</dbReference>
<dbReference type="GO" id="GO:0008198">
    <property type="term" value="F:ferrous iron binding"/>
    <property type="evidence" value="ECO:0007669"/>
    <property type="project" value="TreeGrafter"/>
</dbReference>
<feature type="region of interest" description="Disordered" evidence="7">
    <location>
        <begin position="1"/>
        <end position="33"/>
    </location>
</feature>
<evidence type="ECO:0000313" key="9">
    <source>
        <dbReference type="Proteomes" id="UP000641932"/>
    </source>
</evidence>
<dbReference type="InterPro" id="IPR014710">
    <property type="entry name" value="RmlC-like_jellyroll"/>
</dbReference>
<dbReference type="PANTHER" id="PTHR12918">
    <property type="entry name" value="CYSTEINE DIOXYGENASE"/>
    <property type="match status" value="1"/>
</dbReference>
<comment type="caution">
    <text evidence="8">The sequence shown here is derived from an EMBL/GenBank/DDBJ whole genome shotgun (WGS) entry which is preliminary data.</text>
</comment>
<accession>A0A917ZW74</accession>
<proteinExistence type="inferred from homology"/>
<dbReference type="InterPro" id="IPR010300">
    <property type="entry name" value="CDO_1"/>
</dbReference>
<evidence type="ECO:0000256" key="3">
    <source>
        <dbReference type="ARBA" id="ARBA00022964"/>
    </source>
</evidence>
<protein>
    <submittedName>
        <fullName evidence="8">Cysteine dioxygenase</fullName>
    </submittedName>
</protein>
<evidence type="ECO:0000256" key="5">
    <source>
        <dbReference type="ARBA" id="ARBA00023004"/>
    </source>
</evidence>
<dbReference type="InterPro" id="IPR011051">
    <property type="entry name" value="RmlC_Cupin_sf"/>
</dbReference>
<sequence length="194" mass="21162">MTMTQAPAAVQAPAQPNPDHTSARPGTRPRADLPSLAELLDFARRSAADAELIASLKPETFERSWRRLEGPGGCEAWLLAWPPGSETGWHDHGGSSGAFVTAVGGLTEYSLATELPTGGWRTLELLEGQDRTRELGPGQGRAFGPRHVHQVVNESETEYAISVHVYHPLVPVIHRYGRKGNVLTLKAVERSEDW</sequence>
<feature type="compositionally biased region" description="Low complexity" evidence="7">
    <location>
        <begin position="1"/>
        <end position="14"/>
    </location>
</feature>
<dbReference type="AlphaFoldDB" id="A0A917ZW74"/>
<gene>
    <name evidence="8" type="ORF">GCM10012280_55600</name>
</gene>